<gene>
    <name evidence="1" type="ORF">LCGC14_2470680</name>
</gene>
<reference evidence="1" key="1">
    <citation type="journal article" date="2015" name="Nature">
        <title>Complex archaea that bridge the gap between prokaryotes and eukaryotes.</title>
        <authorList>
            <person name="Spang A."/>
            <person name="Saw J.H."/>
            <person name="Jorgensen S.L."/>
            <person name="Zaremba-Niedzwiedzka K."/>
            <person name="Martijn J."/>
            <person name="Lind A.E."/>
            <person name="van Eijk R."/>
            <person name="Schleper C."/>
            <person name="Guy L."/>
            <person name="Ettema T.J."/>
        </authorList>
    </citation>
    <scope>NUCLEOTIDE SEQUENCE</scope>
</reference>
<protein>
    <submittedName>
        <fullName evidence="1">Uncharacterized protein</fullName>
    </submittedName>
</protein>
<organism evidence="1">
    <name type="scientific">marine sediment metagenome</name>
    <dbReference type="NCBI Taxonomy" id="412755"/>
    <lineage>
        <taxon>unclassified sequences</taxon>
        <taxon>metagenomes</taxon>
        <taxon>ecological metagenomes</taxon>
    </lineage>
</organism>
<comment type="caution">
    <text evidence="1">The sequence shown here is derived from an EMBL/GenBank/DDBJ whole genome shotgun (WGS) entry which is preliminary data.</text>
</comment>
<dbReference type="EMBL" id="LAZR01038678">
    <property type="protein sequence ID" value="KKL18922.1"/>
    <property type="molecule type" value="Genomic_DNA"/>
</dbReference>
<sequence length="205" mass="21419">MGELARNPEVLEALGTVSGALGSLQKASGATALAGSEAAAASYRAAVARNNEVLAGRAAEDALAVGKLEVARSARGTRQLIARQRVALAGRGVLLDAGTPLGLELDALTFGKLDQLTIQNIAEREALGFRTQAANFRSEAALEELGRRNALLSGRILSRSFQREALGTLATGFTKEDDEGTTLATTASTVARFVPRFSRGGVRRL</sequence>
<proteinExistence type="predicted"/>
<dbReference type="AlphaFoldDB" id="A0A0F9BY96"/>
<name>A0A0F9BY96_9ZZZZ</name>
<evidence type="ECO:0000313" key="1">
    <source>
        <dbReference type="EMBL" id="KKL18922.1"/>
    </source>
</evidence>
<accession>A0A0F9BY96</accession>